<evidence type="ECO:0000313" key="1">
    <source>
        <dbReference type="EMBL" id="MBY6277203.1"/>
    </source>
</evidence>
<organism evidence="1 2">
    <name type="scientific">Symbiobacterium thermophilum</name>
    <dbReference type="NCBI Taxonomy" id="2734"/>
    <lineage>
        <taxon>Bacteria</taxon>
        <taxon>Bacillati</taxon>
        <taxon>Bacillota</taxon>
        <taxon>Clostridia</taxon>
        <taxon>Eubacteriales</taxon>
        <taxon>Symbiobacteriaceae</taxon>
        <taxon>Symbiobacterium</taxon>
    </lineage>
</organism>
<accession>A0A953IA25</accession>
<dbReference type="Proteomes" id="UP000732377">
    <property type="component" value="Unassembled WGS sequence"/>
</dbReference>
<dbReference type="EMBL" id="PIUK01000149">
    <property type="protein sequence ID" value="MBY6277203.1"/>
    <property type="molecule type" value="Genomic_DNA"/>
</dbReference>
<dbReference type="RefSeq" id="WP_273380354.1">
    <property type="nucleotide sequence ID" value="NZ_PIUK01000149.1"/>
</dbReference>
<sequence>MLLEIISEAVVGRAEHTFTWTHTLPADGVVQVLGVRPGPSKARVRAEGGSPQAEVTVDVDLWFLGQDGTRVTRTRCQTVQPAPVALRGNLLSDPSYDLRLLGNARTTDVRVEDGSVHLDMAVTVEVEARALTRYWVRAEDHVPAR</sequence>
<reference evidence="1" key="1">
    <citation type="submission" date="2017-11" db="EMBL/GenBank/DDBJ databases">
        <title>Three new genomes from thermophilic consortium.</title>
        <authorList>
            <person name="Quaggio R."/>
            <person name="Amgarten D."/>
            <person name="Setubal J.C."/>
        </authorList>
    </citation>
    <scope>NUCLEOTIDE SEQUENCE</scope>
    <source>
        <strain evidence="1">ZCTH01-B2</strain>
    </source>
</reference>
<dbReference type="AlphaFoldDB" id="A0A953IA25"/>
<comment type="caution">
    <text evidence="1">The sequence shown here is derived from an EMBL/GenBank/DDBJ whole genome shotgun (WGS) entry which is preliminary data.</text>
</comment>
<name>A0A953IA25_SYMTR</name>
<proteinExistence type="predicted"/>
<gene>
    <name evidence="1" type="ORF">CWE10_13495</name>
</gene>
<evidence type="ECO:0000313" key="2">
    <source>
        <dbReference type="Proteomes" id="UP000732377"/>
    </source>
</evidence>
<protein>
    <submittedName>
        <fullName evidence="1">Uncharacterized protein</fullName>
    </submittedName>
</protein>